<dbReference type="InterPro" id="IPR036380">
    <property type="entry name" value="Isochorismatase-like_sf"/>
</dbReference>
<comment type="caution">
    <text evidence="4">The sequence shown here is derived from an EMBL/GenBank/DDBJ whole genome shotgun (WGS) entry which is preliminary data.</text>
</comment>
<sequence>MKTALLVIDVQNDMFQEGAAVYNGELLLEKITHLLDQARSTHTPVFYVQHNEGEGTPLAYGTESWAIHPQVLPSVEDIIIHKKTPDSFHETSLDEELKKQGIQHLILTGIQTEVCVDTTCRRAFSLGYKVTVVSDGHSTWNSAELTAKEIIHHHNQVLRLFANIFPLAEVSFE</sequence>
<dbReference type="Gene3D" id="3.40.50.850">
    <property type="entry name" value="Isochorismatase-like"/>
    <property type="match status" value="1"/>
</dbReference>
<evidence type="ECO:0000256" key="1">
    <source>
        <dbReference type="ARBA" id="ARBA00006336"/>
    </source>
</evidence>
<dbReference type="InterPro" id="IPR050272">
    <property type="entry name" value="Isochorismatase-like_hydrls"/>
</dbReference>
<dbReference type="PANTHER" id="PTHR43540">
    <property type="entry name" value="PEROXYUREIDOACRYLATE/UREIDOACRYLATE AMIDOHYDROLASE-RELATED"/>
    <property type="match status" value="1"/>
</dbReference>
<keyword evidence="5" id="KW-1185">Reference proteome</keyword>
<evidence type="ECO:0000313" key="5">
    <source>
        <dbReference type="Proteomes" id="UP000233343"/>
    </source>
</evidence>
<comment type="similarity">
    <text evidence="1">Belongs to the isochorismatase family.</text>
</comment>
<keyword evidence="2 4" id="KW-0378">Hydrolase</keyword>
<dbReference type="SUPFAM" id="SSF52499">
    <property type="entry name" value="Isochorismatase-like hydrolases"/>
    <property type="match status" value="1"/>
</dbReference>
<evidence type="ECO:0000256" key="2">
    <source>
        <dbReference type="ARBA" id="ARBA00022801"/>
    </source>
</evidence>
<dbReference type="AlphaFoldDB" id="A0A2N0ZEX2"/>
<dbReference type="Proteomes" id="UP000233343">
    <property type="component" value="Unassembled WGS sequence"/>
</dbReference>
<feature type="domain" description="Isochorismatase-like" evidence="3">
    <location>
        <begin position="3"/>
        <end position="143"/>
    </location>
</feature>
<protein>
    <submittedName>
        <fullName evidence="4">Cysteine hydrolase</fullName>
    </submittedName>
</protein>
<dbReference type="RefSeq" id="WP_066194805.1">
    <property type="nucleotide sequence ID" value="NZ_JAMAUX010000001.1"/>
</dbReference>
<gene>
    <name evidence="4" type="ORF">CWS20_15825</name>
</gene>
<dbReference type="GO" id="GO:0016787">
    <property type="term" value="F:hydrolase activity"/>
    <property type="evidence" value="ECO:0007669"/>
    <property type="project" value="UniProtKB-KW"/>
</dbReference>
<evidence type="ECO:0000313" key="4">
    <source>
        <dbReference type="EMBL" id="PKG28066.1"/>
    </source>
</evidence>
<dbReference type="InterPro" id="IPR000868">
    <property type="entry name" value="Isochorismatase-like_dom"/>
</dbReference>
<evidence type="ECO:0000259" key="3">
    <source>
        <dbReference type="Pfam" id="PF00857"/>
    </source>
</evidence>
<dbReference type="CDD" id="cd01014">
    <property type="entry name" value="nicotinamidase_related"/>
    <property type="match status" value="1"/>
</dbReference>
<name>A0A2N0ZEX2_9BACI</name>
<dbReference type="Pfam" id="PF00857">
    <property type="entry name" value="Isochorismatase"/>
    <property type="match status" value="1"/>
</dbReference>
<dbReference type="EMBL" id="PISD01000033">
    <property type="protein sequence ID" value="PKG28066.1"/>
    <property type="molecule type" value="Genomic_DNA"/>
</dbReference>
<organism evidence="4 5">
    <name type="scientific">Cytobacillus horneckiae</name>
    <dbReference type="NCBI Taxonomy" id="549687"/>
    <lineage>
        <taxon>Bacteria</taxon>
        <taxon>Bacillati</taxon>
        <taxon>Bacillota</taxon>
        <taxon>Bacilli</taxon>
        <taxon>Bacillales</taxon>
        <taxon>Bacillaceae</taxon>
        <taxon>Cytobacillus</taxon>
    </lineage>
</organism>
<reference evidence="4 5" key="1">
    <citation type="journal article" date="2010" name="Int. J. Syst. Evol. Microbiol.">
        <title>Bacillus horneckiae sp. nov., isolated from a spacecraft-assembly clean room.</title>
        <authorList>
            <person name="Vaishampayan P."/>
            <person name="Probst A."/>
            <person name="Krishnamurthi S."/>
            <person name="Ghosh S."/>
            <person name="Osman S."/>
            <person name="McDowall A."/>
            <person name="Ruckmani A."/>
            <person name="Mayilraj S."/>
            <person name="Venkateswaran K."/>
        </authorList>
    </citation>
    <scope>NUCLEOTIDE SEQUENCE [LARGE SCALE GENOMIC DNA]</scope>
    <source>
        <strain evidence="5">1PO1SC</strain>
    </source>
</reference>
<dbReference type="PANTHER" id="PTHR43540:SF14">
    <property type="entry name" value="ISOCHORISMATASE"/>
    <property type="match status" value="1"/>
</dbReference>
<accession>A0A2N0ZEX2</accession>
<proteinExistence type="inferred from homology"/>